<dbReference type="Proteomes" id="UP000186323">
    <property type="component" value="Chromosome I"/>
</dbReference>
<keyword evidence="1" id="KW-0456">Lyase</keyword>
<reference evidence="2" key="1">
    <citation type="submission" date="2016-10" db="EMBL/GenBank/DDBJ databases">
        <authorList>
            <person name="Wegmann U."/>
        </authorList>
    </citation>
    <scope>NUCLEOTIDE SEQUENCE [LARGE SCALE GENOMIC DNA]</scope>
</reference>
<name>A0A1K1LDL0_9BACT</name>
<keyword evidence="2" id="KW-1185">Reference proteome</keyword>
<dbReference type="Pfam" id="PF08902">
    <property type="entry name" value="DUF1848"/>
    <property type="match status" value="1"/>
</dbReference>
<dbReference type="GO" id="GO:0016829">
    <property type="term" value="F:lyase activity"/>
    <property type="evidence" value="ECO:0007669"/>
    <property type="project" value="UniProtKB-KW"/>
</dbReference>
<dbReference type="InterPro" id="IPR014998">
    <property type="entry name" value="DUF1848"/>
</dbReference>
<sequence length="355" mass="39913">MIFLSFHKSPCNAHHASWNVKAGESPASAHRPLPFPSHFPLVVSASRATDIPAFHGEWFMARLRAGFCRRRNPFNSRQESLISFARTRVFVFWSKHPAPFLPHLAEIAATGRQFYFQYTLNAYEAEGLEPGLPSLCRRLETFKRLADTIGPQRVIWRCDPLIVGGRLSTGSLLERIDRLGRELSPYTEKLVFSFVDMYRKTAAALRRLDPACRAPTTDEMRELARGIAALNTGWPHRLELATCAEGIDLGALGIHKNKCIDDALIRRLCPQDALVQTELTPRRQLSLLPGREAATAPRDAGQRTACGCIPSKDIGAYDSCPHFCVYCYANRSEQAVRANLQRCRRQPDARECLLP</sequence>
<gene>
    <name evidence="1" type="ORF">DESPIGER_0946</name>
</gene>
<dbReference type="RefSeq" id="WP_269456896.1">
    <property type="nucleotide sequence ID" value="NZ_LT630450.1"/>
</dbReference>
<proteinExistence type="predicted"/>
<evidence type="ECO:0000313" key="1">
    <source>
        <dbReference type="EMBL" id="SFV72809.1"/>
    </source>
</evidence>
<evidence type="ECO:0000313" key="2">
    <source>
        <dbReference type="Proteomes" id="UP000186323"/>
    </source>
</evidence>
<dbReference type="KEGG" id="dpg:DESPIGER_0946"/>
<accession>A0A1K1LDL0</accession>
<dbReference type="AlphaFoldDB" id="A0A1K1LDL0"/>
<dbReference type="EMBL" id="LT630450">
    <property type="protein sequence ID" value="SFV72809.1"/>
    <property type="molecule type" value="Genomic_DNA"/>
</dbReference>
<organism evidence="1 2">
    <name type="scientific">Desulfovibrio piger</name>
    <dbReference type="NCBI Taxonomy" id="901"/>
    <lineage>
        <taxon>Bacteria</taxon>
        <taxon>Pseudomonadati</taxon>
        <taxon>Thermodesulfobacteriota</taxon>
        <taxon>Desulfovibrionia</taxon>
        <taxon>Desulfovibrionales</taxon>
        <taxon>Desulfovibrionaceae</taxon>
        <taxon>Desulfovibrio</taxon>
    </lineage>
</organism>
<protein>
    <submittedName>
        <fullName evidence="1">DNA repair photolyase</fullName>
    </submittedName>
</protein>